<dbReference type="PANTHER" id="PTHR39165">
    <property type="entry name" value="IG HYPOTHETICAL 17883"/>
    <property type="match status" value="1"/>
</dbReference>
<keyword evidence="1" id="KW-0472">Membrane</keyword>
<dbReference type="Proteomes" id="UP000003730">
    <property type="component" value="Unassembled WGS sequence"/>
</dbReference>
<dbReference type="RefSeq" id="WP_008635205.1">
    <property type="nucleotide sequence ID" value="NZ_AFXZ01000005.1"/>
</dbReference>
<dbReference type="OrthoDB" id="9808460at2"/>
<proteinExistence type="predicted"/>
<dbReference type="eggNOG" id="COG2839">
    <property type="taxonomic scope" value="Bacteria"/>
</dbReference>
<protein>
    <submittedName>
        <fullName evidence="2">DUF456 domain-containing protein</fullName>
    </submittedName>
</protein>
<comment type="caution">
    <text evidence="2">The sequence shown here is derived from an EMBL/GenBank/DDBJ whole genome shotgun (WGS) entry which is preliminary data.</text>
</comment>
<dbReference type="AlphaFoldDB" id="G2EAK2"/>
<feature type="transmembrane region" description="Helical" evidence="1">
    <location>
        <begin position="48"/>
        <end position="68"/>
    </location>
</feature>
<evidence type="ECO:0000313" key="3">
    <source>
        <dbReference type="Proteomes" id="UP000003730"/>
    </source>
</evidence>
<sequence length="169" mass="18160">MDIVLVILGFILMLVGIAGSFLPILPGPPLSWFGLLLLYLTKAVPNNWTFLGVTLAVALLVLALDYIIPAIGTKRFGGSKKGVIGTTLGLLVAIIFPVFGPFGIIIWPFLGAFIGEMINKADSKIAAKAAFGSFLGFLAGTFIKFIVALVYLGFFVTTFWDYKSAIFSF</sequence>
<feature type="transmembrane region" description="Helical" evidence="1">
    <location>
        <begin position="134"/>
        <end position="160"/>
    </location>
</feature>
<keyword evidence="1" id="KW-1133">Transmembrane helix</keyword>
<dbReference type="InterPro" id="IPR007403">
    <property type="entry name" value="DUF456"/>
</dbReference>
<feature type="transmembrane region" description="Helical" evidence="1">
    <location>
        <begin position="7"/>
        <end position="28"/>
    </location>
</feature>
<dbReference type="PATRIC" id="fig|1046627.3.peg.573"/>
<dbReference type="PANTHER" id="PTHR39165:SF1">
    <property type="entry name" value="DUF456 DOMAIN-CONTAINING PROTEIN"/>
    <property type="match status" value="1"/>
</dbReference>
<evidence type="ECO:0000256" key="1">
    <source>
        <dbReference type="SAM" id="Phobius"/>
    </source>
</evidence>
<dbReference type="STRING" id="1046627.BZARG_2195"/>
<accession>G2EAK2</accession>
<keyword evidence="3" id="KW-1185">Reference proteome</keyword>
<organism evidence="2 3">
    <name type="scientific">Bizionia argentinensis JUB59</name>
    <dbReference type="NCBI Taxonomy" id="1046627"/>
    <lineage>
        <taxon>Bacteria</taxon>
        <taxon>Pseudomonadati</taxon>
        <taxon>Bacteroidota</taxon>
        <taxon>Flavobacteriia</taxon>
        <taxon>Flavobacteriales</taxon>
        <taxon>Flavobacteriaceae</taxon>
        <taxon>Bizionia</taxon>
    </lineage>
</organism>
<feature type="transmembrane region" description="Helical" evidence="1">
    <location>
        <begin position="88"/>
        <end position="114"/>
    </location>
</feature>
<evidence type="ECO:0000313" key="2">
    <source>
        <dbReference type="EMBL" id="EGV44593.1"/>
    </source>
</evidence>
<gene>
    <name evidence="2" type="ORF">BZARG_2195</name>
</gene>
<keyword evidence="1" id="KW-0812">Transmembrane</keyword>
<name>G2EAK2_9FLAO</name>
<dbReference type="EMBL" id="AFXZ01000005">
    <property type="protein sequence ID" value="EGV44593.1"/>
    <property type="molecule type" value="Genomic_DNA"/>
</dbReference>
<reference evidence="2 3" key="1">
    <citation type="journal article" date="2008" name="Int. J. Syst. Evol. Microbiol.">
        <title>Bizionia argentinensis sp. nov., isolated from surface marine water in Antarctica.</title>
        <authorList>
            <person name="Bercovich A."/>
            <person name="Vazquez S.C."/>
            <person name="Yankilevich P."/>
            <person name="Coria S.H."/>
            <person name="Foti M."/>
            <person name="Hernandez E."/>
            <person name="Vidal A."/>
            <person name="Ruberto L."/>
            <person name="Melo C."/>
            <person name="Marenssi S."/>
            <person name="Criscuolo M."/>
            <person name="Memoli M."/>
            <person name="Arguelles M."/>
            <person name="Mac Cormack W.P."/>
        </authorList>
    </citation>
    <scope>NUCLEOTIDE SEQUENCE [LARGE SCALE GENOMIC DNA]</scope>
    <source>
        <strain evidence="2 3">JUB59</strain>
    </source>
</reference>
<dbReference type="Pfam" id="PF04306">
    <property type="entry name" value="DUF456"/>
    <property type="match status" value="1"/>
</dbReference>